<dbReference type="GO" id="GO:0016747">
    <property type="term" value="F:acyltransferase activity, transferring groups other than amino-acyl groups"/>
    <property type="evidence" value="ECO:0007669"/>
    <property type="project" value="InterPro"/>
</dbReference>
<evidence type="ECO:0000313" key="7">
    <source>
        <dbReference type="Proteomes" id="UP000067683"/>
    </source>
</evidence>
<dbReference type="InterPro" id="IPR000192">
    <property type="entry name" value="Aminotrans_V_dom"/>
</dbReference>
<feature type="domain" description="N-acetyltransferase" evidence="5">
    <location>
        <begin position="9"/>
        <end position="170"/>
    </location>
</feature>
<sequence>MNNKPSIYYKIADSQEEMEQIHRLNYETFVEEIPQHDKSQEQRLVDRFHEENTYWIAKQDNRLIGMVALRGIRPFSLDQKLGAVDHYLPDDAKPCEVRLLSVRREYRGKRVFFGLLQQVVASCLQQDYTCVLISGTVRQARLYRHIGFKPFGPLIGTENAKYQPMLLTKEYFTSAGKLFDQMTQVEKEPFSIRLLPGPVSMHPKVEEAWAMPATSHRSDSFCKEISSLQMELKQLTGATHVQLAIGTGTLANELIAAQLSRLGGKGLILSNGEFGERLAEQAKRWQLDVLHMQKRWDEPLVVNEVEELVKQHPDIRWLWTVHCETSTGYLYPLEELKSLCEQQEIRLCLDACSSFGTVPSDFSNVYMASAVSGKGLGSYPGLAIVLHQDSVSPDASLPAYLDLGLYEKSGTVPFTHSSNSVSALQAAITHHRFPDPLFATEIRNRLTDAGLEVLGHDRYSPGILTIALPSKIEARAVGDALKAKGIEISYESDYLLKRNWIQIALMGDVNPLKVKKAITELIKTLMSA</sequence>
<gene>
    <name evidence="6" type="ORF">AUC31_11885</name>
</gene>
<dbReference type="PANTHER" id="PTHR42778">
    <property type="entry name" value="2-AMINOETHYLPHOSPHONATE--PYRUVATE TRANSAMINASE"/>
    <property type="match status" value="1"/>
</dbReference>
<accession>A0A0U2PCF7</accession>
<dbReference type="SUPFAM" id="SSF53383">
    <property type="entry name" value="PLP-dependent transferases"/>
    <property type="match status" value="1"/>
</dbReference>
<evidence type="ECO:0000256" key="4">
    <source>
        <dbReference type="ARBA" id="ARBA00022898"/>
    </source>
</evidence>
<dbReference type="InterPro" id="IPR016181">
    <property type="entry name" value="Acyl_CoA_acyltransferase"/>
</dbReference>
<reference evidence="6" key="1">
    <citation type="submission" date="2016-01" db="EMBL/GenBank/DDBJ databases">
        <title>Complete genome of Planococcus rifietoensis type strain M8.</title>
        <authorList>
            <person name="See-Too W.S."/>
        </authorList>
    </citation>
    <scope>NUCLEOTIDE SEQUENCE [LARGE SCALE GENOMIC DNA]</scope>
    <source>
        <strain evidence="6">M8</strain>
    </source>
</reference>
<dbReference type="Proteomes" id="UP000067683">
    <property type="component" value="Chromosome"/>
</dbReference>
<dbReference type="Gene3D" id="3.40.640.10">
    <property type="entry name" value="Type I PLP-dependent aspartate aminotransferase-like (Major domain)"/>
    <property type="match status" value="1"/>
</dbReference>
<evidence type="ECO:0000256" key="1">
    <source>
        <dbReference type="ARBA" id="ARBA00001933"/>
    </source>
</evidence>
<dbReference type="PROSITE" id="PS51186">
    <property type="entry name" value="GNAT"/>
    <property type="match status" value="1"/>
</dbReference>
<proteinExistence type="predicted"/>
<name>A0A0U2PCF7_9BACL</name>
<dbReference type="Gene3D" id="3.40.630.30">
    <property type="match status" value="1"/>
</dbReference>
<protein>
    <submittedName>
        <fullName evidence="6">Septum site-determining protein</fullName>
    </submittedName>
</protein>
<dbReference type="EMBL" id="CP013659">
    <property type="protein sequence ID" value="ALS75847.1"/>
    <property type="molecule type" value="Genomic_DNA"/>
</dbReference>
<evidence type="ECO:0000259" key="5">
    <source>
        <dbReference type="PROSITE" id="PS51186"/>
    </source>
</evidence>
<dbReference type="InterPro" id="IPR015422">
    <property type="entry name" value="PyrdxlP-dep_Trfase_small"/>
</dbReference>
<keyword evidence="3" id="KW-0808">Transferase</keyword>
<evidence type="ECO:0000256" key="2">
    <source>
        <dbReference type="ARBA" id="ARBA00022576"/>
    </source>
</evidence>
<keyword evidence="7" id="KW-1185">Reference proteome</keyword>
<organism evidence="6 7">
    <name type="scientific">Planococcus rifietoensis</name>
    <dbReference type="NCBI Taxonomy" id="200991"/>
    <lineage>
        <taxon>Bacteria</taxon>
        <taxon>Bacillati</taxon>
        <taxon>Bacillota</taxon>
        <taxon>Bacilli</taxon>
        <taxon>Bacillales</taxon>
        <taxon>Caryophanaceae</taxon>
        <taxon>Planococcus</taxon>
    </lineage>
</organism>
<evidence type="ECO:0000313" key="6">
    <source>
        <dbReference type="EMBL" id="ALS75847.1"/>
    </source>
</evidence>
<dbReference type="OrthoDB" id="389074at2"/>
<dbReference type="Pfam" id="PF00266">
    <property type="entry name" value="Aminotran_5"/>
    <property type="match status" value="1"/>
</dbReference>
<dbReference type="InterPro" id="IPR054597">
    <property type="entry name" value="FeeM_cat"/>
</dbReference>
<dbReference type="STRING" id="200991.AUC31_11885"/>
<dbReference type="InterPro" id="IPR015421">
    <property type="entry name" value="PyrdxlP-dep_Trfase_major"/>
</dbReference>
<keyword evidence="4" id="KW-0663">Pyridoxal phosphate</keyword>
<dbReference type="Gene3D" id="3.90.1150.10">
    <property type="entry name" value="Aspartate Aminotransferase, domain 1"/>
    <property type="match status" value="1"/>
</dbReference>
<comment type="cofactor">
    <cofactor evidence="1">
        <name>pyridoxal 5'-phosphate</name>
        <dbReference type="ChEBI" id="CHEBI:597326"/>
    </cofactor>
</comment>
<dbReference type="RefSeq" id="WP_058382550.1">
    <property type="nucleotide sequence ID" value="NZ_CP013659.2"/>
</dbReference>
<dbReference type="InterPro" id="IPR015424">
    <property type="entry name" value="PyrdxlP-dep_Trfase"/>
</dbReference>
<dbReference type="Pfam" id="PF21926">
    <property type="entry name" value="FeeM"/>
    <property type="match status" value="1"/>
</dbReference>
<dbReference type="GO" id="GO:0008483">
    <property type="term" value="F:transaminase activity"/>
    <property type="evidence" value="ECO:0007669"/>
    <property type="project" value="UniProtKB-KW"/>
</dbReference>
<dbReference type="AlphaFoldDB" id="A0A0U2PCF7"/>
<dbReference type="KEGG" id="prt:AUC31_11885"/>
<dbReference type="SUPFAM" id="SSF55729">
    <property type="entry name" value="Acyl-CoA N-acyltransferases (Nat)"/>
    <property type="match status" value="1"/>
</dbReference>
<dbReference type="PANTHER" id="PTHR42778:SF1">
    <property type="entry name" value="2-AMINOETHYLPHOSPHONATE--PYRUVATE TRANSAMINASE"/>
    <property type="match status" value="1"/>
</dbReference>
<keyword evidence="2" id="KW-0032">Aminotransferase</keyword>
<dbReference type="InterPro" id="IPR000182">
    <property type="entry name" value="GNAT_dom"/>
</dbReference>
<evidence type="ECO:0000256" key="3">
    <source>
        <dbReference type="ARBA" id="ARBA00022679"/>
    </source>
</evidence>